<dbReference type="HAMAP" id="MF_00201">
    <property type="entry name" value="RecO"/>
    <property type="match status" value="1"/>
</dbReference>
<evidence type="ECO:0000313" key="10">
    <source>
        <dbReference type="Proteomes" id="UP000199048"/>
    </source>
</evidence>
<dbReference type="GO" id="GO:0043590">
    <property type="term" value="C:bacterial nucleoid"/>
    <property type="evidence" value="ECO:0007669"/>
    <property type="project" value="TreeGrafter"/>
</dbReference>
<keyword evidence="4 7" id="KW-0233">DNA recombination</keyword>
<evidence type="ECO:0000256" key="5">
    <source>
        <dbReference type="ARBA" id="ARBA00023204"/>
    </source>
</evidence>
<dbReference type="Gene3D" id="1.20.1440.120">
    <property type="entry name" value="Recombination protein O, C-terminal domain"/>
    <property type="match status" value="1"/>
</dbReference>
<feature type="domain" description="DNA replication/recombination mediator RecO N-terminal" evidence="8">
    <location>
        <begin position="23"/>
        <end position="97"/>
    </location>
</feature>
<gene>
    <name evidence="7" type="primary">recO</name>
    <name evidence="9" type="ORF">SAMN05192568_100554</name>
</gene>
<evidence type="ECO:0000256" key="6">
    <source>
        <dbReference type="ARBA" id="ARBA00033409"/>
    </source>
</evidence>
<accession>A0A1I4HTU3</accession>
<dbReference type="Gene3D" id="2.40.50.140">
    <property type="entry name" value="Nucleic acid-binding proteins"/>
    <property type="match status" value="1"/>
</dbReference>
<dbReference type="EMBL" id="FOTK01000005">
    <property type="protein sequence ID" value="SFL45605.1"/>
    <property type="molecule type" value="Genomic_DNA"/>
</dbReference>
<evidence type="ECO:0000256" key="4">
    <source>
        <dbReference type="ARBA" id="ARBA00023172"/>
    </source>
</evidence>
<dbReference type="Proteomes" id="UP000199048">
    <property type="component" value="Unassembled WGS sequence"/>
</dbReference>
<dbReference type="AlphaFoldDB" id="A0A1I4HTU3"/>
<dbReference type="GO" id="GO:0006302">
    <property type="term" value="P:double-strand break repair"/>
    <property type="evidence" value="ECO:0007669"/>
    <property type="project" value="TreeGrafter"/>
</dbReference>
<name>A0A1I4HTU3_9HYPH</name>
<dbReference type="InterPro" id="IPR037278">
    <property type="entry name" value="ARFGAP/RecO"/>
</dbReference>
<dbReference type="Pfam" id="PF02565">
    <property type="entry name" value="RecO_C"/>
    <property type="match status" value="1"/>
</dbReference>
<dbReference type="SUPFAM" id="SSF57863">
    <property type="entry name" value="ArfGap/RecO-like zinc finger"/>
    <property type="match status" value="1"/>
</dbReference>
<dbReference type="GO" id="GO:0006310">
    <property type="term" value="P:DNA recombination"/>
    <property type="evidence" value="ECO:0007669"/>
    <property type="project" value="UniProtKB-UniRule"/>
</dbReference>
<dbReference type="Pfam" id="PF11967">
    <property type="entry name" value="RecO_N"/>
    <property type="match status" value="1"/>
</dbReference>
<evidence type="ECO:0000256" key="2">
    <source>
        <dbReference type="ARBA" id="ARBA00021310"/>
    </source>
</evidence>
<evidence type="ECO:0000256" key="3">
    <source>
        <dbReference type="ARBA" id="ARBA00022763"/>
    </source>
</evidence>
<evidence type="ECO:0000256" key="1">
    <source>
        <dbReference type="ARBA" id="ARBA00007452"/>
    </source>
</evidence>
<dbReference type="STRING" id="582667.SAMN05192568_100554"/>
<evidence type="ECO:0000259" key="8">
    <source>
        <dbReference type="Pfam" id="PF11967"/>
    </source>
</evidence>
<dbReference type="PANTHER" id="PTHR33991">
    <property type="entry name" value="DNA REPAIR PROTEIN RECO"/>
    <property type="match status" value="1"/>
</dbReference>
<dbReference type="PANTHER" id="PTHR33991:SF1">
    <property type="entry name" value="DNA REPAIR PROTEIN RECO"/>
    <property type="match status" value="1"/>
</dbReference>
<proteinExistence type="inferred from homology"/>
<protein>
    <recommendedName>
        <fullName evidence="2 7">DNA repair protein RecO</fullName>
    </recommendedName>
    <alternativeName>
        <fullName evidence="6 7">Recombination protein O</fullName>
    </alternativeName>
</protein>
<comment type="similarity">
    <text evidence="1 7">Belongs to the RecO family.</text>
</comment>
<dbReference type="InterPro" id="IPR003717">
    <property type="entry name" value="RecO"/>
</dbReference>
<dbReference type="InterPro" id="IPR012340">
    <property type="entry name" value="NA-bd_OB-fold"/>
</dbReference>
<reference evidence="10" key="1">
    <citation type="submission" date="2016-10" db="EMBL/GenBank/DDBJ databases">
        <authorList>
            <person name="Varghese N."/>
            <person name="Submissions S."/>
        </authorList>
    </citation>
    <scope>NUCLEOTIDE SEQUENCE [LARGE SCALE GENOMIC DNA]</scope>
    <source>
        <strain evidence="10">BL36</strain>
    </source>
</reference>
<evidence type="ECO:0000256" key="7">
    <source>
        <dbReference type="HAMAP-Rule" id="MF_00201"/>
    </source>
</evidence>
<dbReference type="NCBIfam" id="TIGR00613">
    <property type="entry name" value="reco"/>
    <property type="match status" value="1"/>
</dbReference>
<keyword evidence="10" id="KW-1185">Reference proteome</keyword>
<comment type="function">
    <text evidence="7">Involved in DNA repair and RecF pathway recombination.</text>
</comment>
<keyword evidence="3 7" id="KW-0227">DNA damage</keyword>
<evidence type="ECO:0000313" key="9">
    <source>
        <dbReference type="EMBL" id="SFL45605.1"/>
    </source>
</evidence>
<dbReference type="SUPFAM" id="SSF50249">
    <property type="entry name" value="Nucleic acid-binding proteins"/>
    <property type="match status" value="1"/>
</dbReference>
<dbReference type="InterPro" id="IPR022572">
    <property type="entry name" value="DNA_rep/recomb_RecO_N"/>
</dbReference>
<sequence length="261" mass="28288">MRGFELDRRWRDRRPSAGDKTLMQWTDDALVLGLRRHGESGVILEAMTEAHGRHLGLVHGGRSRRMQPVLQPGNRVRLTWRARLDEGLGAYTVEPLESQVSRMIGSGIALYGLGHMAALLRLLPERDPHPALYEAAGILIAHLDDPAVAPPLMVRFELEILSELGFGLDLTACAATGGNDALAYVSPKSGRAVSASAGEPFRDKLLALPTFLHAGGPPGPDGVAQGFTLTGYFLDRHVWGPRGLAAPEERARFVALGREAE</sequence>
<dbReference type="InterPro" id="IPR042242">
    <property type="entry name" value="RecO_C"/>
</dbReference>
<organism evidence="9 10">
    <name type="scientific">Methylobacterium pseudosasicola</name>
    <dbReference type="NCBI Taxonomy" id="582667"/>
    <lineage>
        <taxon>Bacteria</taxon>
        <taxon>Pseudomonadati</taxon>
        <taxon>Pseudomonadota</taxon>
        <taxon>Alphaproteobacteria</taxon>
        <taxon>Hyphomicrobiales</taxon>
        <taxon>Methylobacteriaceae</taxon>
        <taxon>Methylobacterium</taxon>
    </lineage>
</organism>
<keyword evidence="5 7" id="KW-0234">DNA repair</keyword>